<feature type="transmembrane region" description="Helical" evidence="1">
    <location>
        <begin position="42"/>
        <end position="59"/>
    </location>
</feature>
<keyword evidence="3" id="KW-0255">Endonuclease</keyword>
<reference evidence="3 4" key="1">
    <citation type="submission" date="2020-11" db="EMBL/GenBank/DDBJ databases">
        <title>Description of Pontivivens ytuae sp. nov. isolated from deep sea sediment of Mariana Trench.</title>
        <authorList>
            <person name="Wang Z."/>
            <person name="Sun Q.-L."/>
            <person name="Xu X.-D."/>
            <person name="Tang Y.-Z."/>
            <person name="Zhang J."/>
        </authorList>
    </citation>
    <scope>NUCLEOTIDE SEQUENCE [LARGE SCALE GENOMIC DNA]</scope>
    <source>
        <strain evidence="3 4">MT2928</strain>
    </source>
</reference>
<dbReference type="AlphaFoldDB" id="A0A7S9QCK5"/>
<dbReference type="SUPFAM" id="SSF56219">
    <property type="entry name" value="DNase I-like"/>
    <property type="match status" value="1"/>
</dbReference>
<accession>A0A7S9QCK5</accession>
<dbReference type="Proteomes" id="UP000594800">
    <property type="component" value="Chromosome"/>
</dbReference>
<keyword evidence="3" id="KW-0378">Hydrolase</keyword>
<dbReference type="InterPro" id="IPR036691">
    <property type="entry name" value="Endo/exonu/phosph_ase_sf"/>
</dbReference>
<proteinExistence type="predicted"/>
<evidence type="ECO:0000313" key="4">
    <source>
        <dbReference type="Proteomes" id="UP000594800"/>
    </source>
</evidence>
<keyword evidence="3" id="KW-0269">Exonuclease</keyword>
<dbReference type="Gene3D" id="3.60.10.10">
    <property type="entry name" value="Endonuclease/exonuclease/phosphatase"/>
    <property type="match status" value="1"/>
</dbReference>
<keyword evidence="1" id="KW-0472">Membrane</keyword>
<dbReference type="KEGG" id="poz:I0K15_00630"/>
<keyword evidence="1" id="KW-0812">Transmembrane</keyword>
<keyword evidence="3" id="KW-0540">Nuclease</keyword>
<evidence type="ECO:0000259" key="2">
    <source>
        <dbReference type="Pfam" id="PF03372"/>
    </source>
</evidence>
<evidence type="ECO:0000313" key="3">
    <source>
        <dbReference type="EMBL" id="QPH54318.1"/>
    </source>
</evidence>
<sequence>MSGGTRRTSRLLLQLARLGALAGFCFGYLGALHPFFDSFAPFRLHLLAVVVALSLLLGWRRMVVAAILVVIVAQDVFATGAPVAGEPLTAWSHNLRFDNPAPLAEAERIRAADPDLVMLQEVSTPNAAIVEALADRYEGRLICPGVTAVGGPAVMAREAFLDQGCELGLAWARIETVHGPLTVASLHVHWPWPFEQAEDIARLSAVVETLPRPLIVAGDFNNSAWSHAVHAMSDAAAAQAIPGWRNTFPSFAVHLDHVLLGAGWTGEVDVRAVGGSDHTALLTRFGPR</sequence>
<dbReference type="InterPro" id="IPR005135">
    <property type="entry name" value="Endo/exonuclease/phosphatase"/>
</dbReference>
<gene>
    <name evidence="3" type="ORF">I0K15_00630</name>
</gene>
<organism evidence="3 4">
    <name type="scientific">Pontivivens ytuae</name>
    <dbReference type="NCBI Taxonomy" id="2789856"/>
    <lineage>
        <taxon>Bacteria</taxon>
        <taxon>Pseudomonadati</taxon>
        <taxon>Pseudomonadota</taxon>
        <taxon>Alphaproteobacteria</taxon>
        <taxon>Rhodobacterales</taxon>
        <taxon>Paracoccaceae</taxon>
        <taxon>Pontivivens</taxon>
    </lineage>
</organism>
<dbReference type="GO" id="GO:0004519">
    <property type="term" value="F:endonuclease activity"/>
    <property type="evidence" value="ECO:0007669"/>
    <property type="project" value="UniProtKB-KW"/>
</dbReference>
<protein>
    <submittedName>
        <fullName evidence="3">Endonuclease/exonuclease/phosphatase family protein</fullName>
    </submittedName>
</protein>
<name>A0A7S9QCK5_9RHOB</name>
<dbReference type="GO" id="GO:0004527">
    <property type="term" value="F:exonuclease activity"/>
    <property type="evidence" value="ECO:0007669"/>
    <property type="project" value="UniProtKB-KW"/>
</dbReference>
<keyword evidence="4" id="KW-1185">Reference proteome</keyword>
<evidence type="ECO:0000256" key="1">
    <source>
        <dbReference type="SAM" id="Phobius"/>
    </source>
</evidence>
<keyword evidence="1" id="KW-1133">Transmembrane helix</keyword>
<feature type="domain" description="Endonuclease/exonuclease/phosphatase" evidence="2">
    <location>
        <begin position="92"/>
        <end position="278"/>
    </location>
</feature>
<feature type="transmembrane region" description="Helical" evidence="1">
    <location>
        <begin position="12"/>
        <end position="36"/>
    </location>
</feature>
<dbReference type="RefSeq" id="WP_196103527.1">
    <property type="nucleotide sequence ID" value="NZ_CP064942.1"/>
</dbReference>
<dbReference type="Pfam" id="PF03372">
    <property type="entry name" value="Exo_endo_phos"/>
    <property type="match status" value="1"/>
</dbReference>
<dbReference type="EMBL" id="CP064942">
    <property type="protein sequence ID" value="QPH54318.1"/>
    <property type="molecule type" value="Genomic_DNA"/>
</dbReference>